<reference evidence="2" key="1">
    <citation type="submission" date="2016-11" db="UniProtKB">
        <authorList>
            <consortium name="WormBaseParasite"/>
        </authorList>
    </citation>
    <scope>IDENTIFICATION</scope>
</reference>
<organism evidence="1 2">
    <name type="scientific">Heterorhabditis bacteriophora</name>
    <name type="common">Entomopathogenic nematode worm</name>
    <dbReference type="NCBI Taxonomy" id="37862"/>
    <lineage>
        <taxon>Eukaryota</taxon>
        <taxon>Metazoa</taxon>
        <taxon>Ecdysozoa</taxon>
        <taxon>Nematoda</taxon>
        <taxon>Chromadorea</taxon>
        <taxon>Rhabditida</taxon>
        <taxon>Rhabditina</taxon>
        <taxon>Rhabditomorpha</taxon>
        <taxon>Strongyloidea</taxon>
        <taxon>Heterorhabditidae</taxon>
        <taxon>Heterorhabditis</taxon>
    </lineage>
</organism>
<proteinExistence type="predicted"/>
<evidence type="ECO:0000313" key="2">
    <source>
        <dbReference type="WBParaSite" id="Hba_10753"/>
    </source>
</evidence>
<name>A0A1I7WZZ0_HETBA</name>
<dbReference type="WBParaSite" id="Hba_10753">
    <property type="protein sequence ID" value="Hba_10753"/>
    <property type="gene ID" value="Hba_10753"/>
</dbReference>
<evidence type="ECO:0000313" key="1">
    <source>
        <dbReference type="Proteomes" id="UP000095283"/>
    </source>
</evidence>
<accession>A0A1I7WZZ0</accession>
<protein>
    <submittedName>
        <fullName evidence="2">Uncharacterized protein</fullName>
    </submittedName>
</protein>
<dbReference type="Proteomes" id="UP000095283">
    <property type="component" value="Unplaced"/>
</dbReference>
<dbReference type="AlphaFoldDB" id="A0A1I7WZZ0"/>
<keyword evidence="1" id="KW-1185">Reference proteome</keyword>
<sequence length="60" mass="7391">MKSNLFPFIPERRRRGCYYTLCKRIRQARLVTLVLLLTYSSNNLYLLEYRSERSNHYFIL</sequence>